<dbReference type="InterPro" id="IPR039424">
    <property type="entry name" value="SBP_5"/>
</dbReference>
<dbReference type="PANTHER" id="PTHR30290:SF83">
    <property type="entry name" value="ABC TRANSPORTER SUBSTRATE-BINDING PROTEIN"/>
    <property type="match status" value="1"/>
</dbReference>
<comment type="caution">
    <text evidence="2">The sequence shown here is derived from an EMBL/GenBank/DDBJ whole genome shotgun (WGS) entry which is preliminary data.</text>
</comment>
<proteinExistence type="predicted"/>
<dbReference type="Gene3D" id="3.40.190.10">
    <property type="entry name" value="Periplasmic binding protein-like II"/>
    <property type="match status" value="1"/>
</dbReference>
<dbReference type="Pfam" id="PF00496">
    <property type="entry name" value="SBP_bac_5"/>
    <property type="match status" value="1"/>
</dbReference>
<reference evidence="2 3" key="1">
    <citation type="submission" date="2014-03" db="EMBL/GenBank/DDBJ databases">
        <title>Genomics of Bifidobacteria.</title>
        <authorList>
            <person name="Ventura M."/>
            <person name="Milani C."/>
            <person name="Lugli G.A."/>
        </authorList>
    </citation>
    <scope>NUCLEOTIDE SEQUENCE [LARGE SCALE GENOMIC DNA]</scope>
    <source>
        <strain evidence="2 3">LMG 14934</strain>
    </source>
</reference>
<dbReference type="RefSeq" id="WP_033509741.1">
    <property type="nucleotide sequence ID" value="NZ_JDTM01000008.1"/>
</dbReference>
<dbReference type="PANTHER" id="PTHR30290">
    <property type="entry name" value="PERIPLASMIC BINDING COMPONENT OF ABC TRANSPORTER"/>
    <property type="match status" value="1"/>
</dbReference>
<dbReference type="Proteomes" id="UP000029040">
    <property type="component" value="Unassembled WGS sequence"/>
</dbReference>
<dbReference type="Gene3D" id="3.10.105.10">
    <property type="entry name" value="Dipeptide-binding Protein, Domain 3"/>
    <property type="match status" value="1"/>
</dbReference>
<organism evidence="2 3">
    <name type="scientific">Bifidobacterium pullorum subsp. saeculare DSM 6531 = LMG 14934</name>
    <dbReference type="NCBI Taxonomy" id="1437611"/>
    <lineage>
        <taxon>Bacteria</taxon>
        <taxon>Bacillati</taxon>
        <taxon>Actinomycetota</taxon>
        <taxon>Actinomycetes</taxon>
        <taxon>Bifidobacteriales</taxon>
        <taxon>Bifidobacteriaceae</taxon>
        <taxon>Bifidobacterium</taxon>
    </lineage>
</organism>
<evidence type="ECO:0000313" key="2">
    <source>
        <dbReference type="EMBL" id="KFI89039.1"/>
    </source>
</evidence>
<evidence type="ECO:0000313" key="3">
    <source>
        <dbReference type="Proteomes" id="UP000029040"/>
    </source>
</evidence>
<dbReference type="GO" id="GO:1904680">
    <property type="term" value="F:peptide transmembrane transporter activity"/>
    <property type="evidence" value="ECO:0007669"/>
    <property type="project" value="TreeGrafter"/>
</dbReference>
<gene>
    <name evidence="2" type="ORF">BSAE_0497</name>
</gene>
<evidence type="ECO:0000259" key="1">
    <source>
        <dbReference type="Pfam" id="PF00496"/>
    </source>
</evidence>
<feature type="domain" description="Solute-binding protein family 5" evidence="1">
    <location>
        <begin position="24"/>
        <end position="130"/>
    </location>
</feature>
<dbReference type="Gene3D" id="3.90.76.10">
    <property type="entry name" value="Dipeptide-binding Protein, Domain 1"/>
    <property type="match status" value="1"/>
</dbReference>
<name>A0A087D0I9_9BIFI</name>
<dbReference type="GO" id="GO:0015833">
    <property type="term" value="P:peptide transport"/>
    <property type="evidence" value="ECO:0007669"/>
    <property type="project" value="TreeGrafter"/>
</dbReference>
<accession>A0A087D0I9</accession>
<dbReference type="SUPFAM" id="SSF53850">
    <property type="entry name" value="Periplasmic binding protein-like II"/>
    <property type="match status" value="2"/>
</dbReference>
<dbReference type="AlphaFoldDB" id="A0A087D0I9"/>
<protein>
    <submittedName>
        <fullName evidence="2">ABC transporter, solute-binding protein</fullName>
    </submittedName>
</protein>
<dbReference type="CDD" id="cd00995">
    <property type="entry name" value="PBP2_NikA_DppA_OppA_like"/>
    <property type="match status" value="1"/>
</dbReference>
<sequence>MEDADRHGGLLFSKLIGFDAEGNPKNEVADSIEVNDGNTEYTITLKKGWKFTDGTEVKAENFTRAWSYGANVANAQLGASSFTPIQGFEDLQKDGLKGDEQLSGLTVVDDYTFTVKLNAPSSVFKALLGSTELWEQANQIAPWGDDESFDIAYNADGGGKDIYDAICNSIHNTLGIKSQATPYPTFSEMRDDITDRKITTAFRSGWQPDYPSAYSYLYSLYDSESADGKGSNDGDYKNPEFDALIDKANTESSDDAAKQDYQQAQEILFKDLPAVPLWYANNKGVAAKNVKGFTLTWQGIEDYRNMTKE</sequence>
<dbReference type="EMBL" id="JGZM01000001">
    <property type="protein sequence ID" value="KFI89039.1"/>
    <property type="molecule type" value="Genomic_DNA"/>
</dbReference>
<dbReference type="InterPro" id="IPR000914">
    <property type="entry name" value="SBP_5_dom"/>
</dbReference>